<evidence type="ECO:0000313" key="3">
    <source>
        <dbReference type="EMBL" id="NMH27550.1"/>
    </source>
</evidence>
<dbReference type="Gene3D" id="2.60.40.3140">
    <property type="match status" value="1"/>
</dbReference>
<name>A0A972FLR2_9FLAO</name>
<dbReference type="Pfam" id="PF12969">
    <property type="entry name" value="DUF3857"/>
    <property type="match status" value="1"/>
</dbReference>
<gene>
    <name evidence="3" type="ORF">G6047_05865</name>
</gene>
<feature type="chain" id="PRO_5037652700" evidence="1">
    <location>
        <begin position="19"/>
        <end position="701"/>
    </location>
</feature>
<organism evidence="3 4">
    <name type="scientific">Flavobacterium silvaticum</name>
    <dbReference type="NCBI Taxonomy" id="1852020"/>
    <lineage>
        <taxon>Bacteria</taxon>
        <taxon>Pseudomonadati</taxon>
        <taxon>Bacteroidota</taxon>
        <taxon>Flavobacteriia</taxon>
        <taxon>Flavobacteriales</taxon>
        <taxon>Flavobacteriaceae</taxon>
        <taxon>Flavobacterium</taxon>
    </lineage>
</organism>
<comment type="caution">
    <text evidence="3">The sequence shown here is derived from an EMBL/GenBank/DDBJ whole genome shotgun (WGS) entry which is preliminary data.</text>
</comment>
<protein>
    <submittedName>
        <fullName evidence="3">DUF3857 domain-containing protein</fullName>
    </submittedName>
</protein>
<dbReference type="RefSeq" id="WP_169526551.1">
    <property type="nucleotide sequence ID" value="NZ_JAAMPU010000101.1"/>
</dbReference>
<dbReference type="Proteomes" id="UP000712080">
    <property type="component" value="Unassembled WGS sequence"/>
</dbReference>
<sequence length="701" mass="81650">MKNKFAALLLLCFTAAFAQDKEEVREMFWGLKDPEASVKDVPDEWKSESAVIIYEYNYYYYPMFYPKSGFRRRIKLQDAAAVKDFSELSYKGFSDRKRNMDNDMIGIRIIKPDGKEIEIDAAKEAKTTEDDRKIAIPNLEPGDIIDYYFYATVTDVNSIFDSKEATLSDAYYPTMFLRVELQLDKKLYINLNSYNGAPEFTDLPPGRKGDRRLEIKATNLPKAGRERWLYPLVVLPSYKWQIGSKPYGKPDKEVANGRVKKVLTKDDMMFAYGERYRPFGDMVHIENFLKKKTFANDAEKVRAVYYFTRHYYYTQYVEAFAISEAKIFEPWELYKKPIFMDSEGEFINHFMAFLKDNKIDYDIVLATGRFNGPMSDLLLSSNIEVMLRVNTTPEPVYLQFFTPFTNADQIPSELENTDGYMLNVLKRKKVTDVESVKLPTSTSEDNKSIVNSTVSMDKDFTGLKVKRESSFSGHLKEDEQRSRLYFFDYVNEDYQKFGTESVLERVRSDRKQAQYKKEYQALVDKFKDKQMESFKKSIGEEFDLKIENYEYSVKNTGRFGSKEAFIYDENFDLENNLVKKAGNNYVVELGKILTGQLEITEEDRKRKLDVYMPFPRSFENDITFEIPAGYSVSGVEKFNKNVVNATGGFTSTAKVEGNKLVIHTKKFYANYFEPNKNWAQMIDFLDAAYQFTQEKVLLKKG</sequence>
<evidence type="ECO:0000259" key="2">
    <source>
        <dbReference type="Pfam" id="PF12969"/>
    </source>
</evidence>
<feature type="signal peptide" evidence="1">
    <location>
        <begin position="1"/>
        <end position="18"/>
    </location>
</feature>
<dbReference type="Gene3D" id="2.60.120.1130">
    <property type="match status" value="1"/>
</dbReference>
<proteinExistence type="predicted"/>
<evidence type="ECO:0000256" key="1">
    <source>
        <dbReference type="SAM" id="SignalP"/>
    </source>
</evidence>
<evidence type="ECO:0000313" key="4">
    <source>
        <dbReference type="Proteomes" id="UP000712080"/>
    </source>
</evidence>
<keyword evidence="1" id="KW-0732">Signal</keyword>
<dbReference type="InterPro" id="IPR024618">
    <property type="entry name" value="DUF3857"/>
</dbReference>
<feature type="domain" description="DUF3857" evidence="2">
    <location>
        <begin position="71"/>
        <end position="221"/>
    </location>
</feature>
<dbReference type="AlphaFoldDB" id="A0A972FLR2"/>
<accession>A0A972FLR2</accession>
<reference evidence="3" key="1">
    <citation type="submission" date="2020-02" db="EMBL/GenBank/DDBJ databases">
        <title>Flavobacterium sp. genome.</title>
        <authorList>
            <person name="Jung H.S."/>
            <person name="Baek J.H."/>
            <person name="Jeon C.O."/>
        </authorList>
    </citation>
    <scope>NUCLEOTIDE SEQUENCE</scope>
    <source>
        <strain evidence="3">SE-s28</strain>
    </source>
</reference>
<dbReference type="EMBL" id="JAAMPU010000101">
    <property type="protein sequence ID" value="NMH27550.1"/>
    <property type="molecule type" value="Genomic_DNA"/>
</dbReference>
<keyword evidence="4" id="KW-1185">Reference proteome</keyword>